<dbReference type="Proteomes" id="UP000309997">
    <property type="component" value="Unassembled WGS sequence"/>
</dbReference>
<protein>
    <submittedName>
        <fullName evidence="1">Uncharacterized protein</fullName>
    </submittedName>
</protein>
<sequence>MQNKEAALIKVEGTTIQWQSSQSIIGRVKCQRTRNLDVRRVYESGMGMPMSCSHTPIPSWKQEILDSCTIMKIQLIEEWYWKL</sequence>
<proteinExistence type="predicted"/>
<evidence type="ECO:0000313" key="2">
    <source>
        <dbReference type="Proteomes" id="UP000309997"/>
    </source>
</evidence>
<dbReference type="EMBL" id="RCHU02000014">
    <property type="protein sequence ID" value="KAL3571994.1"/>
    <property type="molecule type" value="Genomic_DNA"/>
</dbReference>
<reference evidence="1 2" key="1">
    <citation type="journal article" date="2024" name="Plant Biotechnol. J.">
        <title>Genome and CRISPR/Cas9 system of a widespread forest tree (Populus alba) in the world.</title>
        <authorList>
            <person name="Liu Y.J."/>
            <person name="Jiang P.F."/>
            <person name="Han X.M."/>
            <person name="Li X.Y."/>
            <person name="Wang H.M."/>
            <person name="Wang Y.J."/>
            <person name="Wang X.X."/>
            <person name="Zeng Q.Y."/>
        </authorList>
    </citation>
    <scope>NUCLEOTIDE SEQUENCE [LARGE SCALE GENOMIC DNA]</scope>
    <source>
        <strain evidence="2">cv. PAL-ZL1</strain>
    </source>
</reference>
<organism evidence="1 2">
    <name type="scientific">Populus alba</name>
    <name type="common">White poplar</name>
    <dbReference type="NCBI Taxonomy" id="43335"/>
    <lineage>
        <taxon>Eukaryota</taxon>
        <taxon>Viridiplantae</taxon>
        <taxon>Streptophyta</taxon>
        <taxon>Embryophyta</taxon>
        <taxon>Tracheophyta</taxon>
        <taxon>Spermatophyta</taxon>
        <taxon>Magnoliopsida</taxon>
        <taxon>eudicotyledons</taxon>
        <taxon>Gunneridae</taxon>
        <taxon>Pentapetalae</taxon>
        <taxon>rosids</taxon>
        <taxon>fabids</taxon>
        <taxon>Malpighiales</taxon>
        <taxon>Salicaceae</taxon>
        <taxon>Saliceae</taxon>
        <taxon>Populus</taxon>
    </lineage>
</organism>
<keyword evidence="2" id="KW-1185">Reference proteome</keyword>
<evidence type="ECO:0000313" key="1">
    <source>
        <dbReference type="EMBL" id="KAL3571994.1"/>
    </source>
</evidence>
<gene>
    <name evidence="1" type="ORF">D5086_025898</name>
</gene>
<comment type="caution">
    <text evidence="1">The sequence shown here is derived from an EMBL/GenBank/DDBJ whole genome shotgun (WGS) entry which is preliminary data.</text>
</comment>
<name>A0ACC4B0E1_POPAL</name>
<accession>A0ACC4B0E1</accession>